<sequence>MFTRIHTTGAVEYQTDTEFFCLGTPDANFNSKPATRAARKKHPTRVQPEHTEQKKLQTADKPSSPYNGQFSSIQKSCKNAKTTALILLCCCQNLYLPLIWFNKSWDVVKLCFSFVCFLMTVGR</sequence>
<evidence type="ECO:0000256" key="1">
    <source>
        <dbReference type="SAM" id="MobiDB-lite"/>
    </source>
</evidence>
<evidence type="ECO:0000313" key="3">
    <source>
        <dbReference type="Proteomes" id="UP001178461"/>
    </source>
</evidence>
<accession>A0AA35P727</accession>
<feature type="compositionally biased region" description="Basic and acidic residues" evidence="1">
    <location>
        <begin position="47"/>
        <end position="58"/>
    </location>
</feature>
<proteinExistence type="predicted"/>
<name>A0AA35P727_9SAUR</name>
<feature type="region of interest" description="Disordered" evidence="1">
    <location>
        <begin position="31"/>
        <end position="67"/>
    </location>
</feature>
<dbReference type="EMBL" id="OX395131">
    <property type="protein sequence ID" value="CAI5777384.1"/>
    <property type="molecule type" value="Genomic_DNA"/>
</dbReference>
<dbReference type="Proteomes" id="UP001178461">
    <property type="component" value="Chromosome 6"/>
</dbReference>
<dbReference type="AlphaFoldDB" id="A0AA35P727"/>
<protein>
    <submittedName>
        <fullName evidence="2">Uncharacterized protein</fullName>
    </submittedName>
</protein>
<keyword evidence="3" id="KW-1185">Reference proteome</keyword>
<evidence type="ECO:0000313" key="2">
    <source>
        <dbReference type="EMBL" id="CAI5777384.1"/>
    </source>
</evidence>
<organism evidence="2 3">
    <name type="scientific">Podarcis lilfordi</name>
    <name type="common">Lilford's wall lizard</name>
    <dbReference type="NCBI Taxonomy" id="74358"/>
    <lineage>
        <taxon>Eukaryota</taxon>
        <taxon>Metazoa</taxon>
        <taxon>Chordata</taxon>
        <taxon>Craniata</taxon>
        <taxon>Vertebrata</taxon>
        <taxon>Euteleostomi</taxon>
        <taxon>Lepidosauria</taxon>
        <taxon>Squamata</taxon>
        <taxon>Bifurcata</taxon>
        <taxon>Unidentata</taxon>
        <taxon>Episquamata</taxon>
        <taxon>Laterata</taxon>
        <taxon>Lacertibaenia</taxon>
        <taxon>Lacertidae</taxon>
        <taxon>Podarcis</taxon>
    </lineage>
</organism>
<gene>
    <name evidence="2" type="ORF">PODLI_1B039681</name>
</gene>
<reference evidence="2" key="1">
    <citation type="submission" date="2022-12" db="EMBL/GenBank/DDBJ databases">
        <authorList>
            <person name="Alioto T."/>
            <person name="Alioto T."/>
            <person name="Gomez Garrido J."/>
        </authorList>
    </citation>
    <scope>NUCLEOTIDE SEQUENCE</scope>
</reference>